<proteinExistence type="predicted"/>
<organism evidence="1">
    <name type="scientific">viral metagenome</name>
    <dbReference type="NCBI Taxonomy" id="1070528"/>
    <lineage>
        <taxon>unclassified sequences</taxon>
        <taxon>metagenomes</taxon>
        <taxon>organismal metagenomes</taxon>
    </lineage>
</organism>
<protein>
    <submittedName>
        <fullName evidence="1">Uncharacterized protein</fullName>
    </submittedName>
</protein>
<dbReference type="AlphaFoldDB" id="A0A6C0D6J4"/>
<reference evidence="1" key="1">
    <citation type="journal article" date="2020" name="Nature">
        <title>Giant virus diversity and host interactions through global metagenomics.</title>
        <authorList>
            <person name="Schulz F."/>
            <person name="Roux S."/>
            <person name="Paez-Espino D."/>
            <person name="Jungbluth S."/>
            <person name="Walsh D.A."/>
            <person name="Denef V.J."/>
            <person name="McMahon K.D."/>
            <person name="Konstantinidis K.T."/>
            <person name="Eloe-Fadrosh E.A."/>
            <person name="Kyrpides N.C."/>
            <person name="Woyke T."/>
        </authorList>
    </citation>
    <scope>NUCLEOTIDE SEQUENCE</scope>
    <source>
        <strain evidence="1">GVMAG-M-3300023174-124</strain>
    </source>
</reference>
<evidence type="ECO:0000313" key="1">
    <source>
        <dbReference type="EMBL" id="QHT11920.1"/>
    </source>
</evidence>
<name>A0A6C0D6J4_9ZZZZ</name>
<sequence>MKKYKHSKKNLRGKKRRVTKRMRGGFLGNLFGNFFAKDENNEDTKYYYTTTINVKDKKYKINYFTPNNFLLFKNTDQIMTPKFFIYLDENEQASDVISDVIMKIGNYIVNSIVKIENNGKYNWYVITRTLENLTNFTIKPGYYKIKPKILYNDGEKLHIKKNNYTNISNTVTMNKSTYTPLKDGDDAINVLVNFDIQQTGKEAIKDEGVNVIGDEIFN</sequence>
<accession>A0A6C0D6J4</accession>
<dbReference type="EMBL" id="MN739539">
    <property type="protein sequence ID" value="QHT11920.1"/>
    <property type="molecule type" value="Genomic_DNA"/>
</dbReference>